<dbReference type="InterPro" id="IPR041627">
    <property type="entry name" value="AAA_lid_6"/>
</dbReference>
<dbReference type="InterPro" id="IPR011050">
    <property type="entry name" value="Pectin_lyase_fold/virulence"/>
</dbReference>
<feature type="region of interest" description="Disordered" evidence="4">
    <location>
        <begin position="589"/>
        <end position="625"/>
    </location>
</feature>
<dbReference type="SMART" id="SM00382">
    <property type="entry name" value="AAA"/>
    <property type="match status" value="1"/>
</dbReference>
<gene>
    <name evidence="6" type="ORF">GCM10023196_003960</name>
</gene>
<reference evidence="7" key="1">
    <citation type="journal article" date="2019" name="Int. J. Syst. Evol. Microbiol.">
        <title>The Global Catalogue of Microorganisms (GCM) 10K type strain sequencing project: providing services to taxonomists for standard genome sequencing and annotation.</title>
        <authorList>
            <consortium name="The Broad Institute Genomics Platform"/>
            <consortium name="The Broad Institute Genome Sequencing Center for Infectious Disease"/>
            <person name="Wu L."/>
            <person name="Ma J."/>
        </authorList>
    </citation>
    <scope>NUCLEOTIDE SEQUENCE [LARGE SCALE GENOMIC DNA]</scope>
    <source>
        <strain evidence="7">JCM 17939</strain>
    </source>
</reference>
<dbReference type="InterPro" id="IPR039448">
    <property type="entry name" value="Beta_helix"/>
</dbReference>
<dbReference type="InterPro" id="IPR006626">
    <property type="entry name" value="PbH1"/>
</dbReference>
<evidence type="ECO:0000256" key="4">
    <source>
        <dbReference type="SAM" id="MobiDB-lite"/>
    </source>
</evidence>
<dbReference type="RefSeq" id="WP_345428687.1">
    <property type="nucleotide sequence ID" value="NZ_BAABHK010000001.1"/>
</dbReference>
<dbReference type="Pfam" id="PF13229">
    <property type="entry name" value="Beta_helix"/>
    <property type="match status" value="2"/>
</dbReference>
<proteinExistence type="inferred from homology"/>
<dbReference type="Proteomes" id="UP001501442">
    <property type="component" value="Unassembled WGS sequence"/>
</dbReference>
<comment type="caution">
    <text evidence="6">The sequence shown here is derived from an EMBL/GenBank/DDBJ whole genome shotgun (WGS) entry which is preliminary data.</text>
</comment>
<dbReference type="SUPFAM" id="SSF51126">
    <property type="entry name" value="Pectin lyase-like"/>
    <property type="match status" value="2"/>
</dbReference>
<dbReference type="InterPro" id="IPR050773">
    <property type="entry name" value="CbxX/CfxQ_RuBisCO_ESX"/>
</dbReference>
<accession>A0ABP8TZM0</accession>
<name>A0ABP8TZM0_9ACTN</name>
<dbReference type="InterPro" id="IPR000641">
    <property type="entry name" value="CbxX/CfxQ"/>
</dbReference>
<feature type="compositionally biased region" description="Acidic residues" evidence="4">
    <location>
        <begin position="614"/>
        <end position="625"/>
    </location>
</feature>
<dbReference type="InterPro" id="IPR027417">
    <property type="entry name" value="P-loop_NTPase"/>
</dbReference>
<evidence type="ECO:0000256" key="1">
    <source>
        <dbReference type="ARBA" id="ARBA00010378"/>
    </source>
</evidence>
<dbReference type="Gene3D" id="2.160.20.10">
    <property type="entry name" value="Single-stranded right-handed beta-helix, Pectin lyase-like"/>
    <property type="match status" value="3"/>
</dbReference>
<comment type="similarity">
    <text evidence="1">Belongs to the CbxX/CfxQ family.</text>
</comment>
<dbReference type="InterPro" id="IPR012334">
    <property type="entry name" value="Pectin_lyas_fold"/>
</dbReference>
<evidence type="ECO:0000259" key="5">
    <source>
        <dbReference type="SMART" id="SM00382"/>
    </source>
</evidence>
<protein>
    <submittedName>
        <fullName evidence="6">Right-handed parallel beta-helix repeat-containing protein</fullName>
    </submittedName>
</protein>
<evidence type="ECO:0000256" key="3">
    <source>
        <dbReference type="ARBA" id="ARBA00022840"/>
    </source>
</evidence>
<dbReference type="Gene3D" id="3.40.50.300">
    <property type="entry name" value="P-loop containing nucleotide triphosphate hydrolases"/>
    <property type="match status" value="1"/>
</dbReference>
<dbReference type="SUPFAM" id="SSF52540">
    <property type="entry name" value="P-loop containing nucleoside triphosphate hydrolases"/>
    <property type="match status" value="1"/>
</dbReference>
<dbReference type="PANTHER" id="PTHR43392:SF2">
    <property type="entry name" value="AAA-TYPE ATPASE FAMILY PROTEIN _ ANKYRIN REPEAT FAMILY PROTEIN"/>
    <property type="match status" value="1"/>
</dbReference>
<dbReference type="InterPro" id="IPR003959">
    <property type="entry name" value="ATPase_AAA_core"/>
</dbReference>
<feature type="region of interest" description="Disordered" evidence="4">
    <location>
        <begin position="234"/>
        <end position="259"/>
    </location>
</feature>
<keyword evidence="7" id="KW-1185">Reference proteome</keyword>
<organism evidence="6 7">
    <name type="scientific">Actinoallomurus vinaceus</name>
    <dbReference type="NCBI Taxonomy" id="1080074"/>
    <lineage>
        <taxon>Bacteria</taxon>
        <taxon>Bacillati</taxon>
        <taxon>Actinomycetota</taxon>
        <taxon>Actinomycetes</taxon>
        <taxon>Streptosporangiales</taxon>
        <taxon>Thermomonosporaceae</taxon>
        <taxon>Actinoallomurus</taxon>
    </lineage>
</organism>
<dbReference type="PANTHER" id="PTHR43392">
    <property type="entry name" value="AAA-TYPE ATPASE FAMILY PROTEIN / ANKYRIN REPEAT FAMILY PROTEIN"/>
    <property type="match status" value="1"/>
</dbReference>
<dbReference type="EMBL" id="BAABHK010000001">
    <property type="protein sequence ID" value="GAA4620345.1"/>
    <property type="molecule type" value="Genomic_DNA"/>
</dbReference>
<feature type="domain" description="AAA+ ATPase" evidence="5">
    <location>
        <begin position="668"/>
        <end position="807"/>
    </location>
</feature>
<dbReference type="InterPro" id="IPR003593">
    <property type="entry name" value="AAA+_ATPase"/>
</dbReference>
<keyword evidence="2" id="KW-0547">Nucleotide-binding</keyword>
<dbReference type="PRINTS" id="PR00819">
    <property type="entry name" value="CBXCFQXSUPER"/>
</dbReference>
<dbReference type="Gene3D" id="1.10.8.60">
    <property type="match status" value="1"/>
</dbReference>
<evidence type="ECO:0000313" key="6">
    <source>
        <dbReference type="EMBL" id="GAA4620345.1"/>
    </source>
</evidence>
<keyword evidence="3" id="KW-0067">ATP-binding</keyword>
<sequence>MKPAWQRVSPNGWGAHRTIGAAVRAADDGATVSVQPGVYQESVVLDRDVTVVAAKGPGTVRIVAPQRSALMLHGCAATIRDITIEAASPKETAVLIKGGAPVLERCEIARGRVEITADAECVLRGCDIHDAVFAGVYLTGTTRAVIEDCTVRSVDGDGMRLDDAARADCARTTVDDVQGSGLRVAGTGGGVFDDCEISRTGDAAVSIEAPAHPRLRRCRLRDTGAAGVRIEGSAQWAGDRAREDETTDGDGSADAGREERRVRLEQCEITRTGDGVSAHGDSGVLLKDCHVREVKGTGVLVSGNCRMDLEDVRLVDGTGTALVIADSADVHARRTVLTRTAANGVHCSGSGTLTLTDCEVSRTAFTAVHLDGSTQATLRDCRVSETPEHGLRVRQQAGLRAERVIVEHIQMAAFSVEGGDALLRGCHVSDVDVGAKIVTTHRPLLDDCEFTAVARTAIEVGADTGVLISGGRIEKTGSAGAFLDERSEAWFEGMRITDTEGSGLIVWTGARPRVRNVTVARTGKNGLYVARGSAGVFEDCDISETGFPAIYVGEEATPTLRRCVVRDTGEDLTLADGAEPVFEDCWTSGVAGSSMPQGERAPKWAGGSARTEAPDEPEEDSKESLEDLLAELDRLVGLDRVKQEVSALAQLMQMVKRREELGLSPPPLSRHLVFAGNPGTGKTTVARLYGRILAALGLLERGHLVEADRGDLVGEYVGHTAPKTQAIFRRALGGVLFIDEAYALVPHGQSTDFGQEAVSTLVKLMEDHRDEVVVIAAGYPGDMERFIDSNPGLASRFTRTLTFEDYLSEELVSIVEHHAEQHDYRLADDTRERLLDYFAAYPRGGRFGNGRTARQVFQRMTERQAQRVAGLTALSKQDLTEVLPEDLPQGAA</sequence>
<evidence type="ECO:0000313" key="7">
    <source>
        <dbReference type="Proteomes" id="UP001501442"/>
    </source>
</evidence>
<evidence type="ECO:0000256" key="2">
    <source>
        <dbReference type="ARBA" id="ARBA00022741"/>
    </source>
</evidence>
<dbReference type="Pfam" id="PF00004">
    <property type="entry name" value="AAA"/>
    <property type="match status" value="1"/>
</dbReference>
<dbReference type="Pfam" id="PF17866">
    <property type="entry name" value="AAA_lid_6"/>
    <property type="match status" value="1"/>
</dbReference>
<dbReference type="SMART" id="SM00710">
    <property type="entry name" value="PbH1"/>
    <property type="match status" value="17"/>
</dbReference>